<dbReference type="EMBL" id="LHPF02000013">
    <property type="protein sequence ID" value="PSC71683.1"/>
    <property type="molecule type" value="Genomic_DNA"/>
</dbReference>
<feature type="region of interest" description="Disordered" evidence="1">
    <location>
        <begin position="543"/>
        <end position="581"/>
    </location>
</feature>
<feature type="compositionally biased region" description="Low complexity" evidence="1">
    <location>
        <begin position="357"/>
        <end position="376"/>
    </location>
</feature>
<reference evidence="2 3" key="1">
    <citation type="journal article" date="2018" name="Plant J.">
        <title>Genome sequences of Chlorella sorokiniana UTEX 1602 and Micractinium conductrix SAG 241.80: implications to maltose excretion by a green alga.</title>
        <authorList>
            <person name="Arriola M.B."/>
            <person name="Velmurugan N."/>
            <person name="Zhang Y."/>
            <person name="Plunkett M.H."/>
            <person name="Hondzo H."/>
            <person name="Barney B.M."/>
        </authorList>
    </citation>
    <scope>NUCLEOTIDE SEQUENCE [LARGE SCALE GENOMIC DNA]</scope>
    <source>
        <strain evidence="2 3">SAG 241.80</strain>
    </source>
</reference>
<sequence>MAGFPSPFAPFSSAAAPPADPRSGDDPPPPGAAPVRPATRSSAAPTGAPSGRPPLPPSAHGGRHGSLANILLDDSFDHLLPLSPSLDNFLATAGGGHGTPDQRTGSLLPGHGFSIPSRMGTMGSLDLNWVLGEGGGGGGGGHGNGHASGGSGSGGSGPLGLGSSVGLGPRGLSSALSLGLDRRRSGRLTAGPEQGAEEGKEEAMEMEECVGRGATAATRSGRRVLGLKRRPSAAELACGPTSPPAQLPAVPQLQLAPSMPLASAVPALAPHTPPGQAGRGLAPAGHPPLNPHALAAAAASAAATAGQSDATRAYAAQLQAAAAHAVAAQALEFRMQEQAALLESCGMMTAGGMTPGSSNLPGLAPAASPSTGSSATRQRLSPPAAPLVPAPALAGLPAAPIMGVGMGALPSWHLLSGMAAAGIAAPGAAQNGGPASGQDKIIEWQRQNALMAAYSSGNPCPELAAAALSWQWAAAGGNLSPLGAPPPLPYAAPPGGSPYYTSSSKCSSSTTSSSAACRWGPPGAGLWLGVTFATGAATRVTLQLAKPPQPSDEEQAPPAEQRASAGQAAGSAAAPAQPAVK</sequence>
<feature type="compositionally biased region" description="Low complexity" evidence="1">
    <location>
        <begin position="170"/>
        <end position="179"/>
    </location>
</feature>
<dbReference type="Proteomes" id="UP000239649">
    <property type="component" value="Unassembled WGS sequence"/>
</dbReference>
<feature type="compositionally biased region" description="Gly residues" evidence="1">
    <location>
        <begin position="138"/>
        <end position="169"/>
    </location>
</feature>
<keyword evidence="3" id="KW-1185">Reference proteome</keyword>
<feature type="region of interest" description="Disordered" evidence="1">
    <location>
        <begin position="138"/>
        <end position="203"/>
    </location>
</feature>
<evidence type="ECO:0000313" key="3">
    <source>
        <dbReference type="Proteomes" id="UP000239649"/>
    </source>
</evidence>
<organism evidence="2 3">
    <name type="scientific">Micractinium conductrix</name>
    <dbReference type="NCBI Taxonomy" id="554055"/>
    <lineage>
        <taxon>Eukaryota</taxon>
        <taxon>Viridiplantae</taxon>
        <taxon>Chlorophyta</taxon>
        <taxon>core chlorophytes</taxon>
        <taxon>Trebouxiophyceae</taxon>
        <taxon>Chlorellales</taxon>
        <taxon>Chlorellaceae</taxon>
        <taxon>Chlorella clade</taxon>
        <taxon>Micractinium</taxon>
    </lineage>
</organism>
<evidence type="ECO:0000313" key="2">
    <source>
        <dbReference type="EMBL" id="PSC71683.1"/>
    </source>
</evidence>
<feature type="region of interest" description="Disordered" evidence="1">
    <location>
        <begin position="356"/>
        <end position="383"/>
    </location>
</feature>
<comment type="caution">
    <text evidence="2">The sequence shown here is derived from an EMBL/GenBank/DDBJ whole genome shotgun (WGS) entry which is preliminary data.</text>
</comment>
<gene>
    <name evidence="2" type="ORF">C2E20_4856</name>
</gene>
<proteinExistence type="predicted"/>
<dbReference type="AlphaFoldDB" id="A0A2P6VC67"/>
<evidence type="ECO:0000256" key="1">
    <source>
        <dbReference type="SAM" id="MobiDB-lite"/>
    </source>
</evidence>
<feature type="region of interest" description="Disordered" evidence="1">
    <location>
        <begin position="1"/>
        <end position="62"/>
    </location>
</feature>
<name>A0A2P6VC67_9CHLO</name>
<protein>
    <submittedName>
        <fullName evidence="2">Uncharacterized protein</fullName>
    </submittedName>
</protein>
<accession>A0A2P6VC67</accession>
<feature type="region of interest" description="Disordered" evidence="1">
    <location>
        <begin position="265"/>
        <end position="289"/>
    </location>
</feature>
<feature type="compositionally biased region" description="Low complexity" evidence="1">
    <location>
        <begin position="563"/>
        <end position="581"/>
    </location>
</feature>
<feature type="compositionally biased region" description="Low complexity" evidence="1">
    <location>
        <begin position="1"/>
        <end position="17"/>
    </location>
</feature>